<dbReference type="PANTHER" id="PTHR30046:SF0">
    <property type="entry name" value="FLAGELLAR M-RING PROTEIN"/>
    <property type="match status" value="1"/>
</dbReference>
<dbReference type="Pfam" id="PF08345">
    <property type="entry name" value="YscJ_FliF_C"/>
    <property type="match status" value="1"/>
</dbReference>
<evidence type="ECO:0000256" key="6">
    <source>
        <dbReference type="ARBA" id="ARBA00022989"/>
    </source>
</evidence>
<dbReference type="NCBIfam" id="TIGR00206">
    <property type="entry name" value="fliF"/>
    <property type="match status" value="1"/>
</dbReference>
<dbReference type="Gene3D" id="3.30.300.30">
    <property type="match status" value="1"/>
</dbReference>
<dbReference type="OrthoDB" id="9807026at2"/>
<accession>A0A1W1WE66</accession>
<keyword evidence="7 11" id="KW-0472">Membrane</keyword>
<evidence type="ECO:0000259" key="13">
    <source>
        <dbReference type="Pfam" id="PF08345"/>
    </source>
</evidence>
<dbReference type="Proteomes" id="UP000192660">
    <property type="component" value="Unassembled WGS sequence"/>
</dbReference>
<dbReference type="InterPro" id="IPR045851">
    <property type="entry name" value="AMP-bd_C_sf"/>
</dbReference>
<proteinExistence type="inferred from homology"/>
<dbReference type="InterPro" id="IPR000067">
    <property type="entry name" value="FlgMring_FliF"/>
</dbReference>
<gene>
    <name evidence="14" type="ORF">SAMN00768000_1722</name>
</gene>
<dbReference type="GO" id="GO:0071973">
    <property type="term" value="P:bacterial-type flagellum-dependent cell motility"/>
    <property type="evidence" value="ECO:0007669"/>
    <property type="project" value="InterPro"/>
</dbReference>
<dbReference type="PANTHER" id="PTHR30046">
    <property type="entry name" value="FLAGELLAR M-RING PROTEIN"/>
    <property type="match status" value="1"/>
</dbReference>
<evidence type="ECO:0000256" key="10">
    <source>
        <dbReference type="SAM" id="MobiDB-lite"/>
    </source>
</evidence>
<evidence type="ECO:0000259" key="12">
    <source>
        <dbReference type="Pfam" id="PF01514"/>
    </source>
</evidence>
<feature type="domain" description="Flagellar M-ring C-terminal" evidence="13">
    <location>
        <begin position="257"/>
        <end position="403"/>
    </location>
</feature>
<reference evidence="15" key="1">
    <citation type="submission" date="2017-04" db="EMBL/GenBank/DDBJ databases">
        <authorList>
            <person name="Varghese N."/>
            <person name="Submissions S."/>
        </authorList>
    </citation>
    <scope>NUCLEOTIDE SEQUENCE [LARGE SCALE GENOMIC DNA]</scope>
    <source>
        <strain evidence="15">DSM 9293</strain>
    </source>
</reference>
<evidence type="ECO:0000313" key="15">
    <source>
        <dbReference type="Proteomes" id="UP000192660"/>
    </source>
</evidence>
<dbReference type="InterPro" id="IPR006182">
    <property type="entry name" value="FliF_N_dom"/>
</dbReference>
<dbReference type="RefSeq" id="WP_084661283.1">
    <property type="nucleotide sequence ID" value="NZ_FWWY01000001.1"/>
</dbReference>
<comment type="similarity">
    <text evidence="3 9">Belongs to the FliF family.</text>
</comment>
<keyword evidence="14" id="KW-0966">Cell projection</keyword>
<evidence type="ECO:0000256" key="3">
    <source>
        <dbReference type="ARBA" id="ARBA00007971"/>
    </source>
</evidence>
<dbReference type="InterPro" id="IPR013556">
    <property type="entry name" value="Flag_M-ring_C"/>
</dbReference>
<dbReference type="PRINTS" id="PR01009">
    <property type="entry name" value="FLGMRINGFLIF"/>
</dbReference>
<evidence type="ECO:0000256" key="9">
    <source>
        <dbReference type="PIRNR" id="PIRNR004862"/>
    </source>
</evidence>
<comment type="subcellular location">
    <subcellularLocation>
        <location evidence="1 9">Bacterial flagellum basal body</location>
    </subcellularLocation>
    <subcellularLocation>
        <location evidence="2">Cell membrane</location>
        <topology evidence="2">Multi-pass membrane protein</topology>
    </subcellularLocation>
</comment>
<feature type="region of interest" description="Disordered" evidence="10">
    <location>
        <begin position="301"/>
        <end position="339"/>
    </location>
</feature>
<sequence length="520" mass="55468">MNQRVKQYSQQVLQWWKQQTLTQRLRLGVVVALVLSVLLVAVHWVTSPDWQPLYTNLSPRSAGQITTQLTQMKIPYELADQGRTVLVPKKDVDQVRVDLADLNIPSSTVGLPQPLNFSLGETNQEITLTQLADLEATLAQTINSINGVHDSRVLINEPPPALFGESTASPTASVFLDLNPGASLSPSQVRGIMNLVAHSVAGLSPNQVTVVDQQGTLLSQTALNNQPGSQITGTNQAELQAEDQVDNQIAQNVTSMLDQVLGPGAAVVRVNATLNFDQSTVNSTQYGKSVLSSQSVTTQTSSQAAGTATPAGAGGNTPTYPVTTGALGPSKSQSNSTTSHWLVDTTSTHQVIPSGSISRMTVAVAVDKPLSASQRTALKNLVASAAGINPARGDVVTILGQPFNRSSVNQALKQMAQAQKAQQIRRDIMEGLLALLGIVLAIIVWRGLAKMRRQAPAPTFEPALASPGGQSLSVTDLLNEIRQAKEPTLAETAKSYLQDMLQKDPEGAARLIRAWIQEDE</sequence>
<dbReference type="GO" id="GO:0005886">
    <property type="term" value="C:plasma membrane"/>
    <property type="evidence" value="ECO:0007669"/>
    <property type="project" value="UniProtKB-SubCell"/>
</dbReference>
<dbReference type="GO" id="GO:0003774">
    <property type="term" value="F:cytoskeletal motor activity"/>
    <property type="evidence" value="ECO:0007669"/>
    <property type="project" value="InterPro"/>
</dbReference>
<feature type="domain" description="Flagellar M-ring N-terminal" evidence="12">
    <location>
        <begin position="46"/>
        <end position="220"/>
    </location>
</feature>
<evidence type="ECO:0000256" key="2">
    <source>
        <dbReference type="ARBA" id="ARBA00004651"/>
    </source>
</evidence>
<feature type="transmembrane region" description="Helical" evidence="11">
    <location>
        <begin position="25"/>
        <end position="45"/>
    </location>
</feature>
<keyword evidence="15" id="KW-1185">Reference proteome</keyword>
<keyword evidence="5 11" id="KW-0812">Transmembrane</keyword>
<feature type="compositionally biased region" description="Low complexity" evidence="10">
    <location>
        <begin position="301"/>
        <end position="311"/>
    </location>
</feature>
<keyword evidence="14" id="KW-0969">Cilium</keyword>
<keyword evidence="8 9" id="KW-0975">Bacterial flagellum</keyword>
<dbReference type="PIRSF" id="PIRSF004862">
    <property type="entry name" value="FliF"/>
    <property type="match status" value="1"/>
</dbReference>
<feature type="compositionally biased region" description="Polar residues" evidence="10">
    <location>
        <begin position="330"/>
        <end position="339"/>
    </location>
</feature>
<evidence type="ECO:0000256" key="1">
    <source>
        <dbReference type="ARBA" id="ARBA00004117"/>
    </source>
</evidence>
<keyword evidence="4" id="KW-1003">Cell membrane</keyword>
<dbReference type="Pfam" id="PF01514">
    <property type="entry name" value="YscJ_FliF"/>
    <property type="match status" value="1"/>
</dbReference>
<evidence type="ECO:0000256" key="7">
    <source>
        <dbReference type="ARBA" id="ARBA00023136"/>
    </source>
</evidence>
<keyword evidence="14" id="KW-0282">Flagellum</keyword>
<evidence type="ECO:0000256" key="4">
    <source>
        <dbReference type="ARBA" id="ARBA00022475"/>
    </source>
</evidence>
<evidence type="ECO:0000256" key="8">
    <source>
        <dbReference type="ARBA" id="ARBA00023143"/>
    </source>
</evidence>
<dbReference type="EMBL" id="FWWY01000001">
    <property type="protein sequence ID" value="SMC04567.1"/>
    <property type="molecule type" value="Genomic_DNA"/>
</dbReference>
<organism evidence="14 15">
    <name type="scientific">Sulfobacillus thermosulfidooxidans (strain DSM 9293 / VKM B-1269 / AT-1)</name>
    <dbReference type="NCBI Taxonomy" id="929705"/>
    <lineage>
        <taxon>Bacteria</taxon>
        <taxon>Bacillati</taxon>
        <taxon>Bacillota</taxon>
        <taxon>Clostridia</taxon>
        <taxon>Eubacteriales</taxon>
        <taxon>Clostridiales Family XVII. Incertae Sedis</taxon>
        <taxon>Sulfobacillus</taxon>
    </lineage>
</organism>
<dbReference type="GO" id="GO:0009431">
    <property type="term" value="C:bacterial-type flagellum basal body, MS ring"/>
    <property type="evidence" value="ECO:0007669"/>
    <property type="project" value="InterPro"/>
</dbReference>
<protein>
    <recommendedName>
        <fullName evidence="9">Flagellar M-ring protein</fullName>
    </recommendedName>
</protein>
<dbReference type="InterPro" id="IPR043427">
    <property type="entry name" value="YscJ/FliF"/>
</dbReference>
<evidence type="ECO:0000256" key="11">
    <source>
        <dbReference type="SAM" id="Phobius"/>
    </source>
</evidence>
<evidence type="ECO:0000256" key="5">
    <source>
        <dbReference type="ARBA" id="ARBA00022692"/>
    </source>
</evidence>
<keyword evidence="6 11" id="KW-1133">Transmembrane helix</keyword>
<feature type="transmembrane region" description="Helical" evidence="11">
    <location>
        <begin position="428"/>
        <end position="448"/>
    </location>
</feature>
<name>A0A1W1WE66_SULTA</name>
<dbReference type="AlphaFoldDB" id="A0A1W1WE66"/>
<comment type="function">
    <text evidence="9">The M ring may be actively involved in energy transduction.</text>
</comment>
<dbReference type="STRING" id="28034.BFX07_00810"/>
<evidence type="ECO:0000313" key="14">
    <source>
        <dbReference type="EMBL" id="SMC04567.1"/>
    </source>
</evidence>